<dbReference type="OrthoDB" id="1716997at2759"/>
<dbReference type="EMBL" id="JRKL02000855">
    <property type="protein sequence ID" value="KAF3967769.1"/>
    <property type="molecule type" value="Genomic_DNA"/>
</dbReference>
<gene>
    <name evidence="5" type="ORF">CMV_008271</name>
</gene>
<evidence type="ECO:0000256" key="3">
    <source>
        <dbReference type="ARBA" id="ARBA00023242"/>
    </source>
</evidence>
<organism evidence="5 6">
    <name type="scientific">Castanea mollissima</name>
    <name type="common">Chinese chestnut</name>
    <dbReference type="NCBI Taxonomy" id="60419"/>
    <lineage>
        <taxon>Eukaryota</taxon>
        <taxon>Viridiplantae</taxon>
        <taxon>Streptophyta</taxon>
        <taxon>Embryophyta</taxon>
        <taxon>Tracheophyta</taxon>
        <taxon>Spermatophyta</taxon>
        <taxon>Magnoliopsida</taxon>
        <taxon>eudicotyledons</taxon>
        <taxon>Gunneridae</taxon>
        <taxon>Pentapetalae</taxon>
        <taxon>rosids</taxon>
        <taxon>fabids</taxon>
        <taxon>Fagales</taxon>
        <taxon>Fagaceae</taxon>
        <taxon>Castanea</taxon>
    </lineage>
</organism>
<dbReference type="GO" id="GO:0006355">
    <property type="term" value="P:regulation of DNA-templated transcription"/>
    <property type="evidence" value="ECO:0007669"/>
    <property type="project" value="TreeGrafter"/>
</dbReference>
<keyword evidence="3" id="KW-0539">Nucleus</keyword>
<name>A0A8J4VZN7_9ROSI</name>
<sequence>MHSCFAFQVSKRRRVLLFPSTPSFLSAIKASQYLHSFTILSATDFYKDLEHKVFVLLKMSLCSNAQSTEVGHCGRRNASSDNESLSPETSLSLGSEIDGLDGEVGSRGKTFDNSLGVNSLKPTSEDNVSESDYIDVLVGDLSNTAQSQKPVIDLEIEDTVCTCTRACYSLASFTLDELNAFLQETDDDDDFQIVDDEGEYRKFLAAILNSGDGDGQLNQKNEIVDDEDEDNDADFEIEIQELLENDVDESTRDKTQKEYGGAGRRPETRQNRRQ</sequence>
<dbReference type="AlphaFoldDB" id="A0A8J4VZN7"/>
<evidence type="ECO:0000256" key="2">
    <source>
        <dbReference type="ARBA" id="ARBA00023163"/>
    </source>
</evidence>
<evidence type="ECO:0000256" key="4">
    <source>
        <dbReference type="SAM" id="MobiDB-lite"/>
    </source>
</evidence>
<keyword evidence="6" id="KW-1185">Reference proteome</keyword>
<proteinExistence type="predicted"/>
<keyword evidence="1" id="KW-0805">Transcription regulation</keyword>
<dbReference type="InterPro" id="IPR052435">
    <property type="entry name" value="YY1-Transcr_Regul"/>
</dbReference>
<dbReference type="GO" id="GO:0005634">
    <property type="term" value="C:nucleus"/>
    <property type="evidence" value="ECO:0007669"/>
    <property type="project" value="TreeGrafter"/>
</dbReference>
<feature type="compositionally biased region" description="Basic and acidic residues" evidence="4">
    <location>
        <begin position="264"/>
        <end position="274"/>
    </location>
</feature>
<dbReference type="GO" id="GO:0003712">
    <property type="term" value="F:transcription coregulator activity"/>
    <property type="evidence" value="ECO:0007669"/>
    <property type="project" value="TreeGrafter"/>
</dbReference>
<feature type="compositionally biased region" description="Polar residues" evidence="4">
    <location>
        <begin position="77"/>
        <end position="92"/>
    </location>
</feature>
<dbReference type="PANTHER" id="PTHR16088:SF3">
    <property type="entry name" value="GON-4-LIKE PROTEIN"/>
    <property type="match status" value="1"/>
</dbReference>
<dbReference type="PANTHER" id="PTHR16088">
    <property type="entry name" value="YY1 ASSOCIATED PROTEIN-RELATED"/>
    <property type="match status" value="1"/>
</dbReference>
<dbReference type="Proteomes" id="UP000737018">
    <property type="component" value="Unassembled WGS sequence"/>
</dbReference>
<protein>
    <submittedName>
        <fullName evidence="5">Uncharacterized protein</fullName>
    </submittedName>
</protein>
<keyword evidence="2" id="KW-0804">Transcription</keyword>
<evidence type="ECO:0000313" key="6">
    <source>
        <dbReference type="Proteomes" id="UP000737018"/>
    </source>
</evidence>
<evidence type="ECO:0000313" key="5">
    <source>
        <dbReference type="EMBL" id="KAF3967769.1"/>
    </source>
</evidence>
<feature type="region of interest" description="Disordered" evidence="4">
    <location>
        <begin position="242"/>
        <end position="274"/>
    </location>
</feature>
<feature type="region of interest" description="Disordered" evidence="4">
    <location>
        <begin position="71"/>
        <end position="92"/>
    </location>
</feature>
<evidence type="ECO:0000256" key="1">
    <source>
        <dbReference type="ARBA" id="ARBA00023015"/>
    </source>
</evidence>
<accession>A0A8J4VZN7</accession>
<reference evidence="5" key="1">
    <citation type="submission" date="2020-03" db="EMBL/GenBank/DDBJ databases">
        <title>Castanea mollissima Vanexum genome sequencing.</title>
        <authorList>
            <person name="Staton M."/>
        </authorList>
    </citation>
    <scope>NUCLEOTIDE SEQUENCE</scope>
    <source>
        <tissue evidence="5">Leaf</tissue>
    </source>
</reference>
<comment type="caution">
    <text evidence="5">The sequence shown here is derived from an EMBL/GenBank/DDBJ whole genome shotgun (WGS) entry which is preliminary data.</text>
</comment>